<dbReference type="PANTHER" id="PTHR15462">
    <property type="entry name" value="SERINE PROTEASE"/>
    <property type="match status" value="1"/>
</dbReference>
<name>A0A8J3RC95_9ACTN</name>
<accession>A0A8J3RC95</accession>
<feature type="region of interest" description="Disordered" evidence="2">
    <location>
        <begin position="116"/>
        <end position="147"/>
    </location>
</feature>
<dbReference type="InterPro" id="IPR050966">
    <property type="entry name" value="Glutamyl_endopeptidase"/>
</dbReference>
<comment type="caution">
    <text evidence="3">The sequence shown here is derived from an EMBL/GenBank/DDBJ whole genome shotgun (WGS) entry which is preliminary data.</text>
</comment>
<protein>
    <recommendedName>
        <fullName evidence="5">V8-like Glu-specific endopeptidase</fullName>
    </recommendedName>
</protein>
<evidence type="ECO:0000256" key="1">
    <source>
        <dbReference type="ARBA" id="ARBA00022729"/>
    </source>
</evidence>
<feature type="compositionally biased region" description="Basic and acidic residues" evidence="2">
    <location>
        <begin position="122"/>
        <end position="131"/>
    </location>
</feature>
<gene>
    <name evidence="3" type="ORF">Mth01_44130</name>
</gene>
<keyword evidence="4" id="KW-1185">Reference proteome</keyword>
<reference evidence="3" key="1">
    <citation type="submission" date="2021-01" db="EMBL/GenBank/DDBJ databases">
        <title>Whole genome shotgun sequence of Sphaerimonospora thailandensis NBRC 107569.</title>
        <authorList>
            <person name="Komaki H."/>
            <person name="Tamura T."/>
        </authorList>
    </citation>
    <scope>NUCLEOTIDE SEQUENCE</scope>
    <source>
        <strain evidence="3">NBRC 107569</strain>
    </source>
</reference>
<dbReference type="Proteomes" id="UP000610966">
    <property type="component" value="Unassembled WGS sequence"/>
</dbReference>
<dbReference type="InterPro" id="IPR009003">
    <property type="entry name" value="Peptidase_S1_PA"/>
</dbReference>
<proteinExistence type="predicted"/>
<feature type="compositionally biased region" description="Polar residues" evidence="2">
    <location>
        <begin position="135"/>
        <end position="147"/>
    </location>
</feature>
<dbReference type="EMBL" id="BOOG01000046">
    <property type="protein sequence ID" value="GIH72160.1"/>
    <property type="molecule type" value="Genomic_DNA"/>
</dbReference>
<sequence>MKGMPLPSWGVVAAVLILAAGVPIPVRAQAVPLQTPTPVIRAEGYDIALSHALATSSQAAPVAAFWLKHGGRALLSATPYAPETGITARRALLDGPGPDVKPGLVAAAAAGKAKDAAAAARTEPKSDRSRATEAGSGTRSGTSKNINLPRTIGKAFFIGADGRPHWCSATSVRSDHGDLVATAGHCVYDIRPGSATTLRNWVFIPGYHRGRAPWGIYIGRQAFTHRDFATYGDADRDYAFVSVTDGLAPRRADAGERSEPWPGNGLGFTDTGRLGDRVGGQGLAYNLRIGRPLLIIGHARRSDSLVSSYGRPFAAADPAIKAAGLIGVRPTRTDAVGSPWLAAYRSPRGLGYLNGLTIGFSGTGRTATAVSPYFDGELYTVYDSARRFRAESGNRT</sequence>
<dbReference type="SUPFAM" id="SSF50494">
    <property type="entry name" value="Trypsin-like serine proteases"/>
    <property type="match status" value="1"/>
</dbReference>
<evidence type="ECO:0000313" key="4">
    <source>
        <dbReference type="Proteomes" id="UP000610966"/>
    </source>
</evidence>
<dbReference type="AlphaFoldDB" id="A0A8J3RC95"/>
<evidence type="ECO:0008006" key="5">
    <source>
        <dbReference type="Google" id="ProtNLM"/>
    </source>
</evidence>
<dbReference type="Gene3D" id="2.40.10.10">
    <property type="entry name" value="Trypsin-like serine proteases"/>
    <property type="match status" value="2"/>
</dbReference>
<keyword evidence="1" id="KW-0732">Signal</keyword>
<evidence type="ECO:0000313" key="3">
    <source>
        <dbReference type="EMBL" id="GIH72160.1"/>
    </source>
</evidence>
<organism evidence="3 4">
    <name type="scientific">Sphaerimonospora thailandensis</name>
    <dbReference type="NCBI Taxonomy" id="795644"/>
    <lineage>
        <taxon>Bacteria</taxon>
        <taxon>Bacillati</taxon>
        <taxon>Actinomycetota</taxon>
        <taxon>Actinomycetes</taxon>
        <taxon>Streptosporangiales</taxon>
        <taxon>Streptosporangiaceae</taxon>
        <taxon>Sphaerimonospora</taxon>
    </lineage>
</organism>
<dbReference type="InterPro" id="IPR043504">
    <property type="entry name" value="Peptidase_S1_PA_chymotrypsin"/>
</dbReference>
<evidence type="ECO:0000256" key="2">
    <source>
        <dbReference type="SAM" id="MobiDB-lite"/>
    </source>
</evidence>